<dbReference type="GO" id="GO:0008270">
    <property type="term" value="F:zinc ion binding"/>
    <property type="evidence" value="ECO:0007669"/>
    <property type="project" value="UniProtKB-UniRule"/>
</dbReference>
<dbReference type="Proteomes" id="UP000799324">
    <property type="component" value="Unassembled WGS sequence"/>
</dbReference>
<feature type="compositionally biased region" description="Pro residues" evidence="5">
    <location>
        <begin position="54"/>
        <end position="67"/>
    </location>
</feature>
<feature type="domain" description="HIT-type" evidence="6">
    <location>
        <begin position="6"/>
        <end position="41"/>
    </location>
</feature>
<keyword evidence="3" id="KW-0862">Zinc</keyword>
<evidence type="ECO:0000313" key="7">
    <source>
        <dbReference type="EMBL" id="KAF2655929.1"/>
    </source>
</evidence>
<dbReference type="Pfam" id="PF04438">
    <property type="entry name" value="zf-HIT"/>
    <property type="match status" value="1"/>
</dbReference>
<feature type="compositionally biased region" description="Basic residues" evidence="5">
    <location>
        <begin position="115"/>
        <end position="127"/>
    </location>
</feature>
<dbReference type="AlphaFoldDB" id="A0A6A6T7F2"/>
<evidence type="ECO:0000313" key="8">
    <source>
        <dbReference type="Proteomes" id="UP000799324"/>
    </source>
</evidence>
<dbReference type="PANTHER" id="PTHR13483:SF11">
    <property type="entry name" value="ZINC FINGER HIT DOMAIN-CONTAINING PROTEIN 3"/>
    <property type="match status" value="1"/>
</dbReference>
<dbReference type="PROSITE" id="PS51083">
    <property type="entry name" value="ZF_HIT"/>
    <property type="match status" value="1"/>
</dbReference>
<dbReference type="InterPro" id="IPR013087">
    <property type="entry name" value="Znf_C2H2_type"/>
</dbReference>
<protein>
    <recommendedName>
        <fullName evidence="6">HIT-type domain-containing protein</fullName>
    </recommendedName>
</protein>
<dbReference type="Gene3D" id="3.30.60.190">
    <property type="match status" value="1"/>
</dbReference>
<keyword evidence="8" id="KW-1185">Reference proteome</keyword>
<dbReference type="OrthoDB" id="18412at2759"/>
<gene>
    <name evidence="7" type="ORF">K491DRAFT_405345</name>
</gene>
<accession>A0A6A6T7F2</accession>
<feature type="region of interest" description="Disordered" evidence="5">
    <location>
        <begin position="110"/>
        <end position="153"/>
    </location>
</feature>
<dbReference type="SUPFAM" id="SSF144232">
    <property type="entry name" value="HIT/MYND zinc finger-like"/>
    <property type="match status" value="1"/>
</dbReference>
<name>A0A6A6T7F2_9PLEO</name>
<dbReference type="GO" id="GO:0048254">
    <property type="term" value="P:snoRNA localization"/>
    <property type="evidence" value="ECO:0007669"/>
    <property type="project" value="TreeGrafter"/>
</dbReference>
<dbReference type="InterPro" id="IPR007529">
    <property type="entry name" value="Znf_HIT"/>
</dbReference>
<feature type="region of interest" description="Disordered" evidence="5">
    <location>
        <begin position="37"/>
        <end position="67"/>
    </location>
</feature>
<evidence type="ECO:0000256" key="2">
    <source>
        <dbReference type="ARBA" id="ARBA00022771"/>
    </source>
</evidence>
<dbReference type="EMBL" id="MU004342">
    <property type="protein sequence ID" value="KAF2655929.1"/>
    <property type="molecule type" value="Genomic_DNA"/>
</dbReference>
<evidence type="ECO:0000256" key="5">
    <source>
        <dbReference type="SAM" id="MobiDB-lite"/>
    </source>
</evidence>
<organism evidence="7 8">
    <name type="scientific">Lophiostoma macrostomum CBS 122681</name>
    <dbReference type="NCBI Taxonomy" id="1314788"/>
    <lineage>
        <taxon>Eukaryota</taxon>
        <taxon>Fungi</taxon>
        <taxon>Dikarya</taxon>
        <taxon>Ascomycota</taxon>
        <taxon>Pezizomycotina</taxon>
        <taxon>Dothideomycetes</taxon>
        <taxon>Pleosporomycetidae</taxon>
        <taxon>Pleosporales</taxon>
        <taxon>Lophiostomataceae</taxon>
        <taxon>Lophiostoma</taxon>
    </lineage>
</organism>
<sequence>MAEILCGICTAAPKKYKCPNCSIPYCSLACFKHHKPSHEGSDASSTAELQPVLPEIPQPPPPAPPPRYLRQKIDFSKVSSNPKFAELLTSHPTLLTTLQRIYASTIEPDPEVPTLRHRHQRGGYRGRGRGDRGWRRGGGYGGSDGPPTWTQKKGDATALKTLKGVREGKKGAGEQEAMIEFVKLVQETLQSREEMENE</sequence>
<dbReference type="GO" id="GO:0000492">
    <property type="term" value="P:box C/D snoRNP assembly"/>
    <property type="evidence" value="ECO:0007669"/>
    <property type="project" value="TreeGrafter"/>
</dbReference>
<evidence type="ECO:0000256" key="4">
    <source>
        <dbReference type="PROSITE-ProRule" id="PRU00453"/>
    </source>
</evidence>
<reference evidence="7" key="1">
    <citation type="journal article" date="2020" name="Stud. Mycol.">
        <title>101 Dothideomycetes genomes: a test case for predicting lifestyles and emergence of pathogens.</title>
        <authorList>
            <person name="Haridas S."/>
            <person name="Albert R."/>
            <person name="Binder M."/>
            <person name="Bloem J."/>
            <person name="Labutti K."/>
            <person name="Salamov A."/>
            <person name="Andreopoulos B."/>
            <person name="Baker S."/>
            <person name="Barry K."/>
            <person name="Bills G."/>
            <person name="Bluhm B."/>
            <person name="Cannon C."/>
            <person name="Castanera R."/>
            <person name="Culley D."/>
            <person name="Daum C."/>
            <person name="Ezra D."/>
            <person name="Gonzalez J."/>
            <person name="Henrissat B."/>
            <person name="Kuo A."/>
            <person name="Liang C."/>
            <person name="Lipzen A."/>
            <person name="Lutzoni F."/>
            <person name="Magnuson J."/>
            <person name="Mondo S."/>
            <person name="Nolan M."/>
            <person name="Ohm R."/>
            <person name="Pangilinan J."/>
            <person name="Park H.-J."/>
            <person name="Ramirez L."/>
            <person name="Alfaro M."/>
            <person name="Sun H."/>
            <person name="Tritt A."/>
            <person name="Yoshinaga Y."/>
            <person name="Zwiers L.-H."/>
            <person name="Turgeon B."/>
            <person name="Goodwin S."/>
            <person name="Spatafora J."/>
            <person name="Crous P."/>
            <person name="Grigoriev I."/>
        </authorList>
    </citation>
    <scope>NUCLEOTIDE SEQUENCE</scope>
    <source>
        <strain evidence="7">CBS 122681</strain>
    </source>
</reference>
<evidence type="ECO:0000256" key="3">
    <source>
        <dbReference type="ARBA" id="ARBA00022833"/>
    </source>
</evidence>
<proteinExistence type="predicted"/>
<keyword evidence="1" id="KW-0479">Metal-binding</keyword>
<keyword evidence="2 4" id="KW-0863">Zinc-finger</keyword>
<dbReference type="PANTHER" id="PTHR13483">
    <property type="entry name" value="BOX C_D SNORNA PROTEIN 1-RELATED"/>
    <property type="match status" value="1"/>
</dbReference>
<dbReference type="CDD" id="cd23024">
    <property type="entry name" value="zf-HIT_ZNHIT2-3"/>
    <property type="match status" value="1"/>
</dbReference>
<dbReference type="GO" id="GO:0005634">
    <property type="term" value="C:nucleus"/>
    <property type="evidence" value="ECO:0007669"/>
    <property type="project" value="TreeGrafter"/>
</dbReference>
<dbReference type="GO" id="GO:0070761">
    <property type="term" value="C:pre-snoRNP complex"/>
    <property type="evidence" value="ECO:0007669"/>
    <property type="project" value="TreeGrafter"/>
</dbReference>
<dbReference type="PROSITE" id="PS00028">
    <property type="entry name" value="ZINC_FINGER_C2H2_1"/>
    <property type="match status" value="1"/>
</dbReference>
<dbReference type="InterPro" id="IPR051639">
    <property type="entry name" value="BCD1"/>
</dbReference>
<evidence type="ECO:0000259" key="6">
    <source>
        <dbReference type="PROSITE" id="PS51083"/>
    </source>
</evidence>
<evidence type="ECO:0000256" key="1">
    <source>
        <dbReference type="ARBA" id="ARBA00022723"/>
    </source>
</evidence>
<dbReference type="GO" id="GO:0000463">
    <property type="term" value="P:maturation of LSU-rRNA from tricistronic rRNA transcript (SSU-rRNA, 5.8S rRNA, LSU-rRNA)"/>
    <property type="evidence" value="ECO:0007669"/>
    <property type="project" value="TreeGrafter"/>
</dbReference>